<dbReference type="SUPFAM" id="SSF53448">
    <property type="entry name" value="Nucleotide-diphospho-sugar transferases"/>
    <property type="match status" value="1"/>
</dbReference>
<comment type="caution">
    <text evidence="7">The sequence shown here is derived from an EMBL/GenBank/DDBJ whole genome shotgun (WGS) entry which is preliminary data.</text>
</comment>
<keyword evidence="3" id="KW-0328">Glycosyltransferase</keyword>
<reference evidence="7 8" key="1">
    <citation type="submission" date="2020-09" db="EMBL/GenBank/DDBJ databases">
        <title>Dyella sp. 7MK23 isolated from forest soil.</title>
        <authorList>
            <person name="Fu J."/>
        </authorList>
    </citation>
    <scope>NUCLEOTIDE SEQUENCE [LARGE SCALE GENOMIC DNA]</scope>
    <source>
        <strain evidence="7 8">7MK23</strain>
    </source>
</reference>
<evidence type="ECO:0000256" key="3">
    <source>
        <dbReference type="ARBA" id="ARBA00022676"/>
    </source>
</evidence>
<evidence type="ECO:0000259" key="6">
    <source>
        <dbReference type="Pfam" id="PF00535"/>
    </source>
</evidence>
<feature type="domain" description="Glycosyltransferase 2-like" evidence="6">
    <location>
        <begin position="27"/>
        <end position="171"/>
    </location>
</feature>
<keyword evidence="8" id="KW-1185">Reference proteome</keyword>
<organism evidence="7 8">
    <name type="scientific">Dyella acidiphila</name>
    <dbReference type="NCBI Taxonomy" id="2775866"/>
    <lineage>
        <taxon>Bacteria</taxon>
        <taxon>Pseudomonadati</taxon>
        <taxon>Pseudomonadota</taxon>
        <taxon>Gammaproteobacteria</taxon>
        <taxon>Lysobacterales</taxon>
        <taxon>Rhodanobacteraceae</taxon>
        <taxon>Dyella</taxon>
    </lineage>
</organism>
<dbReference type="Proteomes" id="UP000651010">
    <property type="component" value="Unassembled WGS sequence"/>
</dbReference>
<name>A0ABR9GBZ9_9GAMM</name>
<dbReference type="PANTHER" id="PTHR43646">
    <property type="entry name" value="GLYCOSYLTRANSFERASE"/>
    <property type="match status" value="1"/>
</dbReference>
<evidence type="ECO:0000313" key="8">
    <source>
        <dbReference type="Proteomes" id="UP000651010"/>
    </source>
</evidence>
<accession>A0ABR9GBZ9</accession>
<evidence type="ECO:0000256" key="4">
    <source>
        <dbReference type="ARBA" id="ARBA00022679"/>
    </source>
</evidence>
<evidence type="ECO:0000256" key="2">
    <source>
        <dbReference type="ARBA" id="ARBA00022475"/>
    </source>
</evidence>
<dbReference type="RefSeq" id="WP_192556397.1">
    <property type="nucleotide sequence ID" value="NZ_JACZZA010000008.1"/>
</dbReference>
<dbReference type="InterPro" id="IPR001173">
    <property type="entry name" value="Glyco_trans_2-like"/>
</dbReference>
<evidence type="ECO:0000256" key="5">
    <source>
        <dbReference type="ARBA" id="ARBA00023136"/>
    </source>
</evidence>
<proteinExistence type="predicted"/>
<keyword evidence="2" id="KW-1003">Cell membrane</keyword>
<dbReference type="Gene3D" id="3.90.550.10">
    <property type="entry name" value="Spore Coat Polysaccharide Biosynthesis Protein SpsA, Chain A"/>
    <property type="match status" value="1"/>
</dbReference>
<dbReference type="EMBL" id="JACZZA010000008">
    <property type="protein sequence ID" value="MBE1161556.1"/>
    <property type="molecule type" value="Genomic_DNA"/>
</dbReference>
<comment type="subcellular location">
    <subcellularLocation>
        <location evidence="1">Cell membrane</location>
    </subcellularLocation>
</comment>
<protein>
    <submittedName>
        <fullName evidence="7">Glycosyltransferase family 2 protein</fullName>
    </submittedName>
</protein>
<evidence type="ECO:0000256" key="1">
    <source>
        <dbReference type="ARBA" id="ARBA00004236"/>
    </source>
</evidence>
<sequence length="395" mass="44325">MAELERSLARTHCNMTARRHPQPHIVIAIPVCNEVERIVACMEAIEAQDDGHNTAWTAGIVRSVLLTNSCTDGTYELLLRHTARWHMATTVYDVTLPRTLRNAGHARWLANHAALDLLPARGGMLFMTDADSIVPPNWVANYVSLLRAGYDAVIGRVDLCEEDCTDLPASLRGRCEHEERYIALLDELECLLDPVPDDPWPRHYSASGANVALRTEVLTAIGDFPRVACHEDKCLARALEVQGCRVRHDDLTRVHTSGRLFGRAAGGMADTLRLRSRQPHSPCDERLELADRAHIRAHLRGTLRTAYTAGVPSFCTLMGIFEDFALDVPDWLERSIVHPFPAFWALLEQRHPSLSREAMRPEQLSGEIERAKHLLNAVRHHRMQPASVMAEEHIA</sequence>
<keyword evidence="4" id="KW-0808">Transferase</keyword>
<dbReference type="CDD" id="cd00761">
    <property type="entry name" value="Glyco_tranf_GTA_type"/>
    <property type="match status" value="1"/>
</dbReference>
<dbReference type="Pfam" id="PF00535">
    <property type="entry name" value="Glycos_transf_2"/>
    <property type="match status" value="1"/>
</dbReference>
<keyword evidence="5" id="KW-0472">Membrane</keyword>
<dbReference type="InterPro" id="IPR029044">
    <property type="entry name" value="Nucleotide-diphossugar_trans"/>
</dbReference>
<gene>
    <name evidence="7" type="ORF">IGX34_14320</name>
</gene>
<evidence type="ECO:0000313" key="7">
    <source>
        <dbReference type="EMBL" id="MBE1161556.1"/>
    </source>
</evidence>
<dbReference type="PANTHER" id="PTHR43646:SF2">
    <property type="entry name" value="GLYCOSYLTRANSFERASE 2-LIKE DOMAIN-CONTAINING PROTEIN"/>
    <property type="match status" value="1"/>
</dbReference>